<dbReference type="Proteomes" id="UP001187192">
    <property type="component" value="Unassembled WGS sequence"/>
</dbReference>
<evidence type="ECO:0000313" key="1">
    <source>
        <dbReference type="EMBL" id="GMN29364.1"/>
    </source>
</evidence>
<keyword evidence="2" id="KW-1185">Reference proteome</keyword>
<dbReference type="PANTHER" id="PTHR47780:SF1">
    <property type="entry name" value="PROTEIN SET DOMAIN GROUP 41"/>
    <property type="match status" value="1"/>
</dbReference>
<organism evidence="1 2">
    <name type="scientific">Ficus carica</name>
    <name type="common">Common fig</name>
    <dbReference type="NCBI Taxonomy" id="3494"/>
    <lineage>
        <taxon>Eukaryota</taxon>
        <taxon>Viridiplantae</taxon>
        <taxon>Streptophyta</taxon>
        <taxon>Embryophyta</taxon>
        <taxon>Tracheophyta</taxon>
        <taxon>Spermatophyta</taxon>
        <taxon>Magnoliopsida</taxon>
        <taxon>eudicotyledons</taxon>
        <taxon>Gunneridae</taxon>
        <taxon>Pentapetalae</taxon>
        <taxon>rosids</taxon>
        <taxon>fabids</taxon>
        <taxon>Rosales</taxon>
        <taxon>Moraceae</taxon>
        <taxon>Ficeae</taxon>
        <taxon>Ficus</taxon>
    </lineage>
</organism>
<reference evidence="1" key="1">
    <citation type="submission" date="2023-07" db="EMBL/GenBank/DDBJ databases">
        <title>draft genome sequence of fig (Ficus carica).</title>
        <authorList>
            <person name="Takahashi T."/>
            <person name="Nishimura K."/>
        </authorList>
    </citation>
    <scope>NUCLEOTIDE SEQUENCE</scope>
</reference>
<dbReference type="AlphaFoldDB" id="A0AA88D7H5"/>
<gene>
    <name evidence="1" type="ORF">TIFTF001_049518</name>
</gene>
<dbReference type="Gene3D" id="2.170.270.10">
    <property type="entry name" value="SET domain"/>
    <property type="match status" value="1"/>
</dbReference>
<accession>A0AA88D7H5</accession>
<dbReference type="SUPFAM" id="SSF82199">
    <property type="entry name" value="SET domain"/>
    <property type="match status" value="1"/>
</dbReference>
<proteinExistence type="predicted"/>
<protein>
    <recommendedName>
        <fullName evidence="3">Protein SET DOMAIN GROUP 41</fullName>
    </recommendedName>
</protein>
<dbReference type="PANTHER" id="PTHR47780">
    <property type="entry name" value="PROTEIN SET DOMAIN GROUP 41"/>
    <property type="match status" value="1"/>
</dbReference>
<dbReference type="EMBL" id="BTGU01007205">
    <property type="protein sequence ID" value="GMN29364.1"/>
    <property type="molecule type" value="Genomic_DNA"/>
</dbReference>
<comment type="caution">
    <text evidence="1">The sequence shown here is derived from an EMBL/GenBank/DDBJ whole genome shotgun (WGS) entry which is preliminary data.</text>
</comment>
<sequence length="413" mass="46115">MRIAPFCKETQMESGVCGNNVLLTKVRSIKRIKKGEEVTVAYTDLLQPKSMRQTDLWSKYRFICCCSRCGAVPPTYVDCVLEEISVVNGSSSSSDSGFYRDKATQMLPKYIDDAISDYLSIGDPQSCCEKLQHVLTQGLRDERLECNDGMSRPTFTYWLHPLHHLSLNAYTTLASAYKTCANDTLALFSETNGNICEAFDMSRTSLAYSLLLAGAANHLFQFEPSLIASFANFWASAGESLMTFARSSTWSEFMPLSSLSSIRKHNCLKCSLRNKYETGSFHSQVQYADFEHVSSEFLDCVTGYVQTVWHFLVHGCNHLRVVRDPLDFKWLMTAKYSSLCEIHCCSGNNGGLNSGVYKNISGCEPQGCTSQVRIHLFQLGVHCLLYGAYLAGICFGEGSYLASHIQNILDCVE</sequence>
<dbReference type="InterPro" id="IPR046341">
    <property type="entry name" value="SET_dom_sf"/>
</dbReference>
<evidence type="ECO:0008006" key="3">
    <source>
        <dbReference type="Google" id="ProtNLM"/>
    </source>
</evidence>
<evidence type="ECO:0000313" key="2">
    <source>
        <dbReference type="Proteomes" id="UP001187192"/>
    </source>
</evidence>
<name>A0AA88D7H5_FICCA</name>